<feature type="transmembrane region" description="Helical" evidence="2">
    <location>
        <begin position="196"/>
        <end position="217"/>
    </location>
</feature>
<dbReference type="InterPro" id="IPR052994">
    <property type="entry name" value="Tiny_macrocysts_regulators"/>
</dbReference>
<keyword evidence="2" id="KW-0472">Membrane</keyword>
<evidence type="ECO:0000313" key="4">
    <source>
        <dbReference type="EMBL" id="CUG94184.1"/>
    </source>
</evidence>
<evidence type="ECO:0000256" key="1">
    <source>
        <dbReference type="SAM" id="MobiDB-lite"/>
    </source>
</evidence>
<dbReference type="PANTHER" id="PTHR31600">
    <property type="entry name" value="TINY MACROCYSTS PROTEIN B-RELATED"/>
    <property type="match status" value="1"/>
</dbReference>
<feature type="transmembrane region" description="Helical" evidence="2">
    <location>
        <begin position="263"/>
        <end position="282"/>
    </location>
</feature>
<feature type="non-terminal residue" evidence="4">
    <location>
        <position position="949"/>
    </location>
</feature>
<protein>
    <submittedName>
        <fullName evidence="4">Transmembrane protein, putative</fullName>
    </submittedName>
</protein>
<feature type="transmembrane region" description="Helical" evidence="2">
    <location>
        <begin position="145"/>
        <end position="167"/>
    </location>
</feature>
<feature type="transmembrane region" description="Helical" evidence="2">
    <location>
        <begin position="103"/>
        <end position="125"/>
    </location>
</feature>
<feature type="domain" description="TmcB/TmcC TPR repeats" evidence="3">
    <location>
        <begin position="565"/>
        <end position="661"/>
    </location>
</feature>
<proteinExistence type="predicted"/>
<feature type="transmembrane region" description="Helical" evidence="2">
    <location>
        <begin position="70"/>
        <end position="91"/>
    </location>
</feature>
<dbReference type="AlphaFoldDB" id="A0A0S4JRP6"/>
<dbReference type="InterPro" id="IPR057352">
    <property type="entry name" value="TPR_TmcB/C"/>
</dbReference>
<evidence type="ECO:0000313" key="5">
    <source>
        <dbReference type="Proteomes" id="UP000051952"/>
    </source>
</evidence>
<dbReference type="VEuPathDB" id="TriTrypDB:BSAL_46915"/>
<organism evidence="4 5">
    <name type="scientific">Bodo saltans</name>
    <name type="common">Flagellated protozoan</name>
    <dbReference type="NCBI Taxonomy" id="75058"/>
    <lineage>
        <taxon>Eukaryota</taxon>
        <taxon>Discoba</taxon>
        <taxon>Euglenozoa</taxon>
        <taxon>Kinetoplastea</taxon>
        <taxon>Metakinetoplastina</taxon>
        <taxon>Eubodonida</taxon>
        <taxon>Bodonidae</taxon>
        <taxon>Bodo</taxon>
    </lineage>
</organism>
<feature type="transmembrane region" description="Helical" evidence="2">
    <location>
        <begin position="21"/>
        <end position="38"/>
    </location>
</feature>
<accession>A0A0S4JRP6</accession>
<name>A0A0S4JRP6_BODSA</name>
<dbReference type="Proteomes" id="UP000051952">
    <property type="component" value="Unassembled WGS sequence"/>
</dbReference>
<evidence type="ECO:0000259" key="3">
    <source>
        <dbReference type="Pfam" id="PF25474"/>
    </source>
</evidence>
<feature type="transmembrane region" description="Helical" evidence="2">
    <location>
        <begin position="294"/>
        <end position="314"/>
    </location>
</feature>
<reference evidence="5" key="1">
    <citation type="submission" date="2015-09" db="EMBL/GenBank/DDBJ databases">
        <authorList>
            <consortium name="Pathogen Informatics"/>
        </authorList>
    </citation>
    <scope>NUCLEOTIDE SEQUENCE [LARGE SCALE GENOMIC DNA]</scope>
    <source>
        <strain evidence="5">Lake Konstanz</strain>
    </source>
</reference>
<feature type="transmembrane region" description="Helical" evidence="2">
    <location>
        <begin position="898"/>
        <end position="920"/>
    </location>
</feature>
<dbReference type="EMBL" id="CYKH01002224">
    <property type="protein sequence ID" value="CUG94184.1"/>
    <property type="molecule type" value="Genomic_DNA"/>
</dbReference>
<sequence length="949" mass="105024">MDDQSFVKLGSNQLRAGDHSVVVFFTSVIPLFSSLTSFESTEPQLLVVAGIIVYVFQHIGFLINAHFSDVLGYILGGDIANIFYGFHFPLYDPLFVYDAKPTSLIALVYVTFALGLLLVTLTMFYRTTGSDTDKKNPAFVLVNRLVLHGMSTFLLIPMLQVCLAGMVCGDQWSLWHYAGRSNVDQSTIQCWGSNHLATFIPSALFTAAILPMIYLTIGCQFETRNSSDHLKARRNSFVDEIVFAHDVISCVLFQVLLAYNQRGAFAIVHAASAFVVSGAHAYYLPFYDLNMNQFFAAVHAVEGAISVIVAAALLNPSFAMSASASAMIIGLAPFAALYAAVLAAYRVHPLFVHLMQQCKSGVRPYLETSKVPFPKGLADDTNFAPFPDLEEQVVECVTRQDAHAATEDLKRPPLGGGGGGRDGRDSVSGGEGWPLEMDPAKRQCEILAPFIEVVRVPADVDLAASFPQVFERVMGDKPTLRMLVVASKIFSRGIVTFPNNSFILYRFASFIVEYIPTMSFVGLELIENMSHIVDTSIILRYRAYHTAQELRMALGIRNQAHLLHSKRARQKHSGVLTLMHSFWMKLTEPSVNIGQVSEIADQINGSRQEALAQFRRALQHQTTSDALLVHRMGDFLRDIMMDHEGATECHNEAKEIHEARQARSMRGTKQHTTVELDVETLTDRLMTLLEGKRDNNANSSAGHSGVVQYLLFGVTIIFLALLAISALFLYVSIDQHTKMNNSVEHIQRMAGLRHEANQFGASLLGALAATTTATRAPFFTLMAQELSTFSSEFAAVTSGEYQTKHKPQVQLLTDAMVPAYIDTPFGDSNSGYALWTLTEQLISHMKTIVQYGNTTTLSNNDPHVKFVLDATMPTSYSYDYMVSLAEGYISDESSTVTIWSIVLMVVGVVIVVLTYLAFLVSFRRTALSRIFTFQLFTLIPFDDLEKLAS</sequence>
<feature type="transmembrane region" description="Helical" evidence="2">
    <location>
        <begin position="709"/>
        <end position="731"/>
    </location>
</feature>
<dbReference type="Pfam" id="PF25474">
    <property type="entry name" value="TPR_TmcB"/>
    <property type="match status" value="1"/>
</dbReference>
<keyword evidence="2" id="KW-1133">Transmembrane helix</keyword>
<feature type="region of interest" description="Disordered" evidence="1">
    <location>
        <begin position="405"/>
        <end position="434"/>
    </location>
</feature>
<dbReference type="PANTHER" id="PTHR31600:SF2">
    <property type="entry name" value="GAMETE ENRICHED GENE 10 PROTEIN-RELATED"/>
    <property type="match status" value="1"/>
</dbReference>
<evidence type="ECO:0000256" key="2">
    <source>
        <dbReference type="SAM" id="Phobius"/>
    </source>
</evidence>
<keyword evidence="2 4" id="KW-0812">Transmembrane</keyword>
<feature type="transmembrane region" description="Helical" evidence="2">
    <location>
        <begin position="326"/>
        <end position="345"/>
    </location>
</feature>
<keyword evidence="5" id="KW-1185">Reference proteome</keyword>
<feature type="transmembrane region" description="Helical" evidence="2">
    <location>
        <begin position="44"/>
        <end position="63"/>
    </location>
</feature>
<gene>
    <name evidence="4" type="ORF">BSAL_46915</name>
</gene>